<sequence length="81" mass="8521">MKSLGYAIAAIAFAALPAFAQTPAIGVEDALRIARDGGLATITSIELDDGEWEAEGRDSAGKEMEIDIDAKTGAVIRREID</sequence>
<dbReference type="InterPro" id="IPR025711">
    <property type="entry name" value="PepSY"/>
</dbReference>
<dbReference type="RefSeq" id="WP_131837450.1">
    <property type="nucleotide sequence ID" value="NZ_SMFY01000007.1"/>
</dbReference>
<keyword evidence="1" id="KW-0732">Signal</keyword>
<evidence type="ECO:0000313" key="3">
    <source>
        <dbReference type="EMBL" id="TCK16660.1"/>
    </source>
</evidence>
<dbReference type="AlphaFoldDB" id="A0A4R1H908"/>
<dbReference type="OrthoDB" id="8450175at2"/>
<name>A0A4R1H908_ANCAQ</name>
<proteinExistence type="predicted"/>
<dbReference type="EMBL" id="SMFY01000007">
    <property type="protein sequence ID" value="TCK16660.1"/>
    <property type="molecule type" value="Genomic_DNA"/>
</dbReference>
<evidence type="ECO:0000259" key="2">
    <source>
        <dbReference type="Pfam" id="PF13670"/>
    </source>
</evidence>
<organism evidence="3 4">
    <name type="scientific">Ancylobacter aquaticus</name>
    <dbReference type="NCBI Taxonomy" id="100"/>
    <lineage>
        <taxon>Bacteria</taxon>
        <taxon>Pseudomonadati</taxon>
        <taxon>Pseudomonadota</taxon>
        <taxon>Alphaproteobacteria</taxon>
        <taxon>Hyphomicrobiales</taxon>
        <taxon>Xanthobacteraceae</taxon>
        <taxon>Ancylobacter</taxon>
    </lineage>
</organism>
<reference evidence="3 4" key="1">
    <citation type="submission" date="2019-03" db="EMBL/GenBank/DDBJ databases">
        <title>Genomic Encyclopedia of Type Strains, Phase IV (KMG-IV): sequencing the most valuable type-strain genomes for metagenomic binning, comparative biology and taxonomic classification.</title>
        <authorList>
            <person name="Goeker M."/>
        </authorList>
    </citation>
    <scope>NUCLEOTIDE SEQUENCE [LARGE SCALE GENOMIC DNA]</scope>
    <source>
        <strain evidence="3 4">DSM 101</strain>
    </source>
</reference>
<gene>
    <name evidence="3" type="ORF">EV667_4434</name>
</gene>
<keyword evidence="4" id="KW-1185">Reference proteome</keyword>
<dbReference type="Proteomes" id="UP000295030">
    <property type="component" value="Unassembled WGS sequence"/>
</dbReference>
<protein>
    <submittedName>
        <fullName evidence="3">YpeB-like protein with putative protease inhibitory function</fullName>
    </submittedName>
</protein>
<dbReference type="Gene3D" id="3.10.450.40">
    <property type="match status" value="1"/>
</dbReference>
<evidence type="ECO:0000256" key="1">
    <source>
        <dbReference type="SAM" id="SignalP"/>
    </source>
</evidence>
<feature type="chain" id="PRO_5020210304" evidence="1">
    <location>
        <begin position="21"/>
        <end position="81"/>
    </location>
</feature>
<comment type="caution">
    <text evidence="3">The sequence shown here is derived from an EMBL/GenBank/DDBJ whole genome shotgun (WGS) entry which is preliminary data.</text>
</comment>
<dbReference type="Pfam" id="PF13670">
    <property type="entry name" value="PepSY_2"/>
    <property type="match status" value="1"/>
</dbReference>
<feature type="signal peptide" evidence="1">
    <location>
        <begin position="1"/>
        <end position="20"/>
    </location>
</feature>
<evidence type="ECO:0000313" key="4">
    <source>
        <dbReference type="Proteomes" id="UP000295030"/>
    </source>
</evidence>
<feature type="domain" description="PepSY" evidence="2">
    <location>
        <begin position="7"/>
        <end position="79"/>
    </location>
</feature>
<accession>A0A4R1H908</accession>